<dbReference type="RefSeq" id="WP_269950694.1">
    <property type="nucleotide sequence ID" value="NZ_CP104760.1"/>
</dbReference>
<evidence type="ECO:0000256" key="1">
    <source>
        <dbReference type="SAM" id="MobiDB-lite"/>
    </source>
</evidence>
<reference evidence="3 4" key="1">
    <citation type="journal article" date="2022" name="J Glob Antimicrob Resist">
        <title>First complete genome of a multidrug resistant strain of the novel human pathogen Kalamiella piersonii (GABEKP28) identified in human saliva.</title>
        <authorList>
            <person name="McDonagh F."/>
            <person name="Singh N.K."/>
            <person name="Venkateswaran K."/>
            <person name="Lonappan A.M."/>
            <person name="Hallahan B."/>
            <person name="Tuohy A."/>
            <person name="Burke L."/>
            <person name="Kovarova A."/>
            <person name="Miliotis G."/>
        </authorList>
    </citation>
    <scope>NUCLEOTIDE SEQUENCE [LARGE SCALE GENOMIC DNA]</scope>
    <source>
        <strain evidence="3 4">GABEKP28</strain>
    </source>
</reference>
<dbReference type="SUPFAM" id="SSF141571">
    <property type="entry name" value="Pentapeptide repeat-like"/>
    <property type="match status" value="2"/>
</dbReference>
<dbReference type="PANTHER" id="PTHR14136">
    <property type="entry name" value="BTB_POZ DOMAIN-CONTAINING PROTEIN KCTD9"/>
    <property type="match status" value="1"/>
</dbReference>
<dbReference type="AlphaFoldDB" id="A0AAJ5QNW9"/>
<feature type="region of interest" description="Disordered" evidence="1">
    <location>
        <begin position="342"/>
        <end position="396"/>
    </location>
</feature>
<organism evidence="3 4">
    <name type="scientific">Pantoea piersonii</name>
    <dbReference type="NCBI Taxonomy" id="2364647"/>
    <lineage>
        <taxon>Bacteria</taxon>
        <taxon>Pseudomonadati</taxon>
        <taxon>Pseudomonadota</taxon>
        <taxon>Gammaproteobacteria</taxon>
        <taxon>Enterobacterales</taxon>
        <taxon>Erwiniaceae</taxon>
        <taxon>Pantoea</taxon>
    </lineage>
</organism>
<accession>A0AAJ5QNW9</accession>
<protein>
    <submittedName>
        <fullName evidence="3">DUF2169 domain-containing protein</fullName>
    </submittedName>
</protein>
<keyword evidence="3" id="KW-0614">Plasmid</keyword>
<dbReference type="PANTHER" id="PTHR14136:SF17">
    <property type="entry name" value="BTB_POZ DOMAIN-CONTAINING PROTEIN KCTD9"/>
    <property type="match status" value="1"/>
</dbReference>
<evidence type="ECO:0000313" key="3">
    <source>
        <dbReference type="EMBL" id="WBG93415.1"/>
    </source>
</evidence>
<evidence type="ECO:0000313" key="4">
    <source>
        <dbReference type="Proteomes" id="UP001211544"/>
    </source>
</evidence>
<dbReference type="Gene3D" id="2.160.20.80">
    <property type="entry name" value="E3 ubiquitin-protein ligase SopA"/>
    <property type="match status" value="3"/>
</dbReference>
<dbReference type="EMBL" id="CP104760">
    <property type="protein sequence ID" value="WBG93415.1"/>
    <property type="molecule type" value="Genomic_DNA"/>
</dbReference>
<dbReference type="KEGG" id="kpie:N5580_20870"/>
<sequence>MKIIKPRHLGLLPRPFRWQRQHYLGVAVMAMINMDALPRLLTEQALWNLLPEALQSPDGVLDHGLPKPHPEFLASGFAFPPGGAASHCIARIQVADREKTLHVYGDRQRREDGLSAPQPFTQMPLDWQHALGDAGDSENPLGKAIPNVEAAAPLLIQPGAGALPASFNAVPLSAPRRLRHVGSAFDEAWLAHDYPGFARDADRRLFNQGDADQRWDDRDALPAGAAWRIENMHPDKSLLEGCLPPWQARCFVVRQHTHGEMFEAIPLRATTLHFFPHLERIVMIWHGELAIREDDAADVLTTVAALESIHQPRTPEAYEEITRQRSDPERSVLLALRDGELLPPGSAITDDEPEPPPGPTDRNLARWETAQRQQLRHAHSDSGMDIDALAPTRPRAPTVPLEDLHDYIDAQDRAAQQQLAQMITRYQQEAALAPPAARPAAAIETYRSQRAAFDENAQQQPMDDRQRTFSSQALRDSYRFNAHQLSAPERLTPAQSAQLRQAVLTRDGDCREMDLTGADLSGLDLRDTDFSGALLENVDFSHCQLDGSLFSNAVLTRAELHRCSARACAFDNASLALAQCCYADFSDSVFSETECRDLMLEQCVFDRATLSDVMLTQASLAHCRFHHAQIVNAHFSELTLQALDFSHATLRKVYFVECHLLALSFEQARLTAVGFVDCQAPEICFHQAQLHTSLFVTDTALIRADFSGATLTQCNLRETRLAQANFSHAMLINSDLSGADCTQADMRRMQARECQFTRADLTRATLAESDLIGASFSKSQLQGCDFSGCNLFRADLSLSVRDATTRFEEAWLNGMKTAPQRDEEHS</sequence>
<geneLocation type="plasmid" evidence="3 4">
    <name>pGABEKP28_2</name>
</geneLocation>
<proteinExistence type="predicted"/>
<dbReference type="InterPro" id="IPR051082">
    <property type="entry name" value="Pentapeptide-BTB/POZ_domain"/>
</dbReference>
<dbReference type="Pfam" id="PF13599">
    <property type="entry name" value="Pentapeptide_4"/>
    <property type="match status" value="1"/>
</dbReference>
<dbReference type="Proteomes" id="UP001211544">
    <property type="component" value="Plasmid pGABEKP28_2"/>
</dbReference>
<gene>
    <name evidence="3" type="ORF">N5580_20870</name>
</gene>
<evidence type="ECO:0000259" key="2">
    <source>
        <dbReference type="Pfam" id="PF09937"/>
    </source>
</evidence>
<keyword evidence="4" id="KW-1185">Reference proteome</keyword>
<name>A0AAJ5QNW9_9GAMM</name>
<feature type="domain" description="DUF2169" evidence="2">
    <location>
        <begin position="21"/>
        <end position="286"/>
    </location>
</feature>
<dbReference type="InterPro" id="IPR018683">
    <property type="entry name" value="DUF2169"/>
</dbReference>
<dbReference type="Pfam" id="PF00805">
    <property type="entry name" value="Pentapeptide"/>
    <property type="match status" value="4"/>
</dbReference>
<dbReference type="InterPro" id="IPR001646">
    <property type="entry name" value="5peptide_repeat"/>
</dbReference>
<dbReference type="Pfam" id="PF09937">
    <property type="entry name" value="DUF2169"/>
    <property type="match status" value="1"/>
</dbReference>